<evidence type="ECO:0000256" key="1">
    <source>
        <dbReference type="ARBA" id="ARBA00022679"/>
    </source>
</evidence>
<sequence length="308" mass="35304">MKPTFYIIGAPKCGTTSWAAYLAQHPDVQISDPKELNYFSTDLRTANNIIVGSDTEYEAKFDRPETVPAAGEATPLYLYSTEAIPRIAEYTPDAKIVILLRKAAPFFRSLHQQFLYRRIENETDPRKAWEGSGTRQPHGNADRAALERHLDYKALGDFNSQVARVLEHFPPEQVFITWMEDWKNDPNWLYRELATFLGIDGSHPLTFEVHNRAKRHRNAILSRMTIRPPAWVMALSRGLKRLLGRERLGIAAKLREMNTTYDVAEKLPTDLEAEINEFYRDSYEALDSRSAAFGILRRPSYANENRGA</sequence>
<dbReference type="AlphaFoldDB" id="A0A291M4W5"/>
<accession>A0A291M4W5</accession>
<dbReference type="RefSeq" id="WP_097374621.1">
    <property type="nucleotide sequence ID" value="NZ_CP021410.1"/>
</dbReference>
<geneLocation type="plasmid" evidence="5">
    <name>pdy25-f</name>
</geneLocation>
<dbReference type="Proteomes" id="UP000219050">
    <property type="component" value="Plasmid pDY25-F"/>
</dbReference>
<gene>
    <name evidence="4" type="ORF">CBW24_17950</name>
</gene>
<evidence type="ECO:0000259" key="3">
    <source>
        <dbReference type="Pfam" id="PF00685"/>
    </source>
</evidence>
<evidence type="ECO:0000313" key="4">
    <source>
        <dbReference type="EMBL" id="ATI44026.1"/>
    </source>
</evidence>
<keyword evidence="2" id="KW-0325">Glycoprotein</keyword>
<dbReference type="GO" id="GO:0008146">
    <property type="term" value="F:sulfotransferase activity"/>
    <property type="evidence" value="ECO:0007669"/>
    <property type="project" value="InterPro"/>
</dbReference>
<feature type="domain" description="Sulfotransferase" evidence="3">
    <location>
        <begin position="5"/>
        <end position="200"/>
    </location>
</feature>
<dbReference type="OrthoDB" id="981508at2"/>
<proteinExistence type="predicted"/>
<evidence type="ECO:0000256" key="2">
    <source>
        <dbReference type="ARBA" id="ARBA00023180"/>
    </source>
</evidence>
<keyword evidence="1" id="KW-0808">Transferase</keyword>
<dbReference type="InterPro" id="IPR037359">
    <property type="entry name" value="NST/OST"/>
</dbReference>
<dbReference type="PANTHER" id="PTHR10605">
    <property type="entry name" value="HEPARAN SULFATE SULFOTRANSFERASE"/>
    <property type="match status" value="1"/>
</dbReference>
<keyword evidence="4" id="KW-0614">Plasmid</keyword>
<protein>
    <recommendedName>
        <fullName evidence="3">Sulfotransferase domain-containing protein</fullName>
    </recommendedName>
</protein>
<name>A0A291M4W5_9RHOB</name>
<reference evidence="4 5" key="1">
    <citation type="submission" date="2017-05" db="EMBL/GenBank/DDBJ databases">
        <title>Comparative genomic and metabolic analysis of manganese-oxidizing mechanisms in Celeribater manganoxidans DY25T: its adaption to the environment of polymetallic nodule.</title>
        <authorList>
            <person name="Wang X."/>
        </authorList>
    </citation>
    <scope>NUCLEOTIDE SEQUENCE [LARGE SCALE GENOMIC DNA]</scope>
    <source>
        <strain evidence="4 5">DY25</strain>
        <plasmid evidence="5">pdy25-f</plasmid>
    </source>
</reference>
<dbReference type="InterPro" id="IPR027417">
    <property type="entry name" value="P-loop_NTPase"/>
</dbReference>
<dbReference type="Gene3D" id="3.40.50.300">
    <property type="entry name" value="P-loop containing nucleotide triphosphate hydrolases"/>
    <property type="match status" value="1"/>
</dbReference>
<organism evidence="4 5">
    <name type="scientific">Pacificitalea manganoxidans</name>
    <dbReference type="NCBI Taxonomy" id="1411902"/>
    <lineage>
        <taxon>Bacteria</taxon>
        <taxon>Pseudomonadati</taxon>
        <taxon>Pseudomonadota</taxon>
        <taxon>Alphaproteobacteria</taxon>
        <taxon>Rhodobacterales</taxon>
        <taxon>Paracoccaceae</taxon>
        <taxon>Pacificitalea</taxon>
    </lineage>
</organism>
<evidence type="ECO:0000313" key="5">
    <source>
        <dbReference type="Proteomes" id="UP000219050"/>
    </source>
</evidence>
<dbReference type="InterPro" id="IPR000863">
    <property type="entry name" value="Sulfotransferase_dom"/>
</dbReference>
<keyword evidence="5" id="KW-1185">Reference proteome</keyword>
<dbReference type="SUPFAM" id="SSF52540">
    <property type="entry name" value="P-loop containing nucleoside triphosphate hydrolases"/>
    <property type="match status" value="1"/>
</dbReference>
<dbReference type="KEGG" id="cmag:CBW24_17950"/>
<dbReference type="EMBL" id="CP021410">
    <property type="protein sequence ID" value="ATI44026.1"/>
    <property type="molecule type" value="Genomic_DNA"/>
</dbReference>
<dbReference type="PANTHER" id="PTHR10605:SF56">
    <property type="entry name" value="BIFUNCTIONAL HEPARAN SULFATE N-DEACETYLASE_N-SULFOTRANSFERASE"/>
    <property type="match status" value="1"/>
</dbReference>
<dbReference type="Pfam" id="PF00685">
    <property type="entry name" value="Sulfotransfer_1"/>
    <property type="match status" value="1"/>
</dbReference>